<feature type="transmembrane region" description="Helical" evidence="6">
    <location>
        <begin position="180"/>
        <end position="200"/>
    </location>
</feature>
<evidence type="ECO:0000313" key="8">
    <source>
        <dbReference type="EMBL" id="GLC26845.1"/>
    </source>
</evidence>
<comment type="similarity">
    <text evidence="2">Belongs to the EamA transporter family.</text>
</comment>
<evidence type="ECO:0000259" key="7">
    <source>
        <dbReference type="Pfam" id="PF00892"/>
    </source>
</evidence>
<dbReference type="PANTHER" id="PTHR32322">
    <property type="entry name" value="INNER MEMBRANE TRANSPORTER"/>
    <property type="match status" value="1"/>
</dbReference>
<dbReference type="Gene3D" id="1.10.3730.20">
    <property type="match status" value="1"/>
</dbReference>
<evidence type="ECO:0000256" key="1">
    <source>
        <dbReference type="ARBA" id="ARBA00004141"/>
    </source>
</evidence>
<dbReference type="Proteomes" id="UP001161325">
    <property type="component" value="Unassembled WGS sequence"/>
</dbReference>
<dbReference type="SUPFAM" id="SSF103481">
    <property type="entry name" value="Multidrug resistance efflux transporter EmrE"/>
    <property type="match status" value="2"/>
</dbReference>
<dbReference type="GO" id="GO:0016020">
    <property type="term" value="C:membrane"/>
    <property type="evidence" value="ECO:0007669"/>
    <property type="project" value="UniProtKB-SubCell"/>
</dbReference>
<feature type="transmembrane region" description="Helical" evidence="6">
    <location>
        <begin position="261"/>
        <end position="282"/>
    </location>
</feature>
<dbReference type="Pfam" id="PF00892">
    <property type="entry name" value="EamA"/>
    <property type="match status" value="2"/>
</dbReference>
<feature type="transmembrane region" description="Helical" evidence="6">
    <location>
        <begin position="206"/>
        <end position="224"/>
    </location>
</feature>
<dbReference type="EMBL" id="BRXS01000005">
    <property type="protein sequence ID" value="GLC26845.1"/>
    <property type="molecule type" value="Genomic_DNA"/>
</dbReference>
<evidence type="ECO:0000256" key="3">
    <source>
        <dbReference type="ARBA" id="ARBA00022692"/>
    </source>
</evidence>
<keyword evidence="3 6" id="KW-0812">Transmembrane</keyword>
<feature type="transmembrane region" description="Helical" evidence="6">
    <location>
        <begin position="89"/>
        <end position="111"/>
    </location>
</feature>
<feature type="domain" description="EamA" evidence="7">
    <location>
        <begin position="1"/>
        <end position="134"/>
    </location>
</feature>
<protein>
    <submittedName>
        <fullName evidence="8">Membrane protein</fullName>
    </submittedName>
</protein>
<accession>A0AA37V1V2</accession>
<feature type="domain" description="EamA" evidence="7">
    <location>
        <begin position="150"/>
        <end position="278"/>
    </location>
</feature>
<dbReference type="InterPro" id="IPR000620">
    <property type="entry name" value="EamA_dom"/>
</dbReference>
<keyword evidence="4 6" id="KW-1133">Transmembrane helix</keyword>
<dbReference type="AlphaFoldDB" id="A0AA37V1V2"/>
<reference evidence="8" key="1">
    <citation type="submission" date="2022-08" db="EMBL/GenBank/DDBJ databases">
        <title>Draft genome sequencing of Roseisolibacter agri AW1220.</title>
        <authorList>
            <person name="Tobiishi Y."/>
            <person name="Tonouchi A."/>
        </authorList>
    </citation>
    <scope>NUCLEOTIDE SEQUENCE</scope>
    <source>
        <strain evidence="8">AW1220</strain>
    </source>
</reference>
<evidence type="ECO:0000256" key="6">
    <source>
        <dbReference type="SAM" id="Phobius"/>
    </source>
</evidence>
<gene>
    <name evidence="8" type="ORF">rosag_33580</name>
</gene>
<dbReference type="PANTHER" id="PTHR32322:SF2">
    <property type="entry name" value="EAMA DOMAIN-CONTAINING PROTEIN"/>
    <property type="match status" value="1"/>
</dbReference>
<keyword evidence="5 6" id="KW-0472">Membrane</keyword>
<comment type="subcellular location">
    <subcellularLocation>
        <location evidence="1">Membrane</location>
        <topology evidence="1">Multi-pass membrane protein</topology>
    </subcellularLocation>
</comment>
<evidence type="ECO:0000256" key="4">
    <source>
        <dbReference type="ARBA" id="ARBA00022989"/>
    </source>
</evidence>
<feature type="transmembrane region" description="Helical" evidence="6">
    <location>
        <begin position="33"/>
        <end position="50"/>
    </location>
</feature>
<feature type="transmembrane region" description="Helical" evidence="6">
    <location>
        <begin position="62"/>
        <end position="83"/>
    </location>
</feature>
<dbReference type="InterPro" id="IPR037185">
    <property type="entry name" value="EmrE-like"/>
</dbReference>
<dbReference type="InterPro" id="IPR050638">
    <property type="entry name" value="AA-Vitamin_Transporters"/>
</dbReference>
<name>A0AA37V1V2_9BACT</name>
<proteinExistence type="inferred from homology"/>
<evidence type="ECO:0000256" key="2">
    <source>
        <dbReference type="ARBA" id="ARBA00007362"/>
    </source>
</evidence>
<feature type="transmembrane region" description="Helical" evidence="6">
    <location>
        <begin position="120"/>
        <end position="138"/>
    </location>
</feature>
<organism evidence="8 9">
    <name type="scientific">Roseisolibacter agri</name>
    <dbReference type="NCBI Taxonomy" id="2014610"/>
    <lineage>
        <taxon>Bacteria</taxon>
        <taxon>Pseudomonadati</taxon>
        <taxon>Gemmatimonadota</taxon>
        <taxon>Gemmatimonadia</taxon>
        <taxon>Gemmatimonadales</taxon>
        <taxon>Gemmatimonadaceae</taxon>
        <taxon>Roseisolibacter</taxon>
    </lineage>
</organism>
<comment type="caution">
    <text evidence="8">The sequence shown here is derived from an EMBL/GenBank/DDBJ whole genome shotgun (WGS) entry which is preliminary data.</text>
</comment>
<evidence type="ECO:0000256" key="5">
    <source>
        <dbReference type="ARBA" id="ARBA00023136"/>
    </source>
</evidence>
<feature type="transmembrane region" description="Helical" evidence="6">
    <location>
        <begin position="150"/>
        <end position="168"/>
    </location>
</feature>
<dbReference type="RefSeq" id="WP_284351297.1">
    <property type="nucleotide sequence ID" value="NZ_BRXS01000005.1"/>
</dbReference>
<keyword evidence="9" id="KW-1185">Reference proteome</keyword>
<evidence type="ECO:0000313" key="9">
    <source>
        <dbReference type="Proteomes" id="UP001161325"/>
    </source>
</evidence>
<sequence>MGYVWILLAAALWGTLGPAARLALRDGVEPLELGFWRALVGGALFAAHALSRRRMRVAPRDLPAFAGFALVGVALFYVSYFRAVNAGGAALAAILLYTAPAWVAIASALWLKERLTPRTAAALALTLGGVALVALGSGAKAGGVRLGGAAVAWGLVAGLAYAVYYLFGKRYFVRYEAPTVLAYALPLGALALLPAVRFALKSATTWIVLTFIAVVPTYLAYYVYGLGLRRLPATRAATVATMEPVVAAALAYLVWGEALRPLGYAGAVLVLAGVLVIATAGAPDPERHETG</sequence>